<proteinExistence type="predicted"/>
<evidence type="ECO:0000313" key="2">
    <source>
        <dbReference type="Proteomes" id="UP000626109"/>
    </source>
</evidence>
<dbReference type="EMBL" id="CAJNNW010008589">
    <property type="protein sequence ID" value="CAE8650184.1"/>
    <property type="molecule type" value="Genomic_DNA"/>
</dbReference>
<protein>
    <submittedName>
        <fullName evidence="1">Uncharacterized protein</fullName>
    </submittedName>
</protein>
<feature type="non-terminal residue" evidence="1">
    <location>
        <position position="1"/>
    </location>
</feature>
<gene>
    <name evidence="1" type="ORF">PGLA2088_LOCUS8065</name>
</gene>
<dbReference type="PANTHER" id="PTHR34496:SF9">
    <property type="entry name" value="[SKP1-PROTEIN]-HYDROXYPROLINE N-ACETYLGLUCOSAMINYLTRANSFERASE"/>
    <property type="match status" value="1"/>
</dbReference>
<organism evidence="1 2">
    <name type="scientific">Polarella glacialis</name>
    <name type="common">Dinoflagellate</name>
    <dbReference type="NCBI Taxonomy" id="89957"/>
    <lineage>
        <taxon>Eukaryota</taxon>
        <taxon>Sar</taxon>
        <taxon>Alveolata</taxon>
        <taxon>Dinophyceae</taxon>
        <taxon>Suessiales</taxon>
        <taxon>Suessiaceae</taxon>
        <taxon>Polarella</taxon>
    </lineage>
</organism>
<accession>A0A813IFU1</accession>
<dbReference type="Proteomes" id="UP000626109">
    <property type="component" value="Unassembled WGS sequence"/>
</dbReference>
<reference evidence="1" key="1">
    <citation type="submission" date="2021-02" db="EMBL/GenBank/DDBJ databases">
        <authorList>
            <person name="Dougan E. K."/>
            <person name="Rhodes N."/>
            <person name="Thang M."/>
            <person name="Chan C."/>
        </authorList>
    </citation>
    <scope>NUCLEOTIDE SEQUENCE</scope>
</reference>
<dbReference type="SUPFAM" id="SSF53448">
    <property type="entry name" value="Nucleotide-diphospho-sugar transferases"/>
    <property type="match status" value="1"/>
</dbReference>
<name>A0A813IFU1_POLGL</name>
<sequence>MAEERSIFVSIPSYRDPECQYTVVDLFNKASKPGRVHIGICWQADEEEDGRCFLIKPEGYALQVRTLFIHHSKARGPCYARALIQQELYKGEDYYLQLDSHYRMAPGWDEELIRQLDLCRERSERPILTTYPSSYTLPEDYQPGGPDSAQLHPNAHPVVVCAREFGAADGFLRIGGKLCKEELLKGQPPLALFWAAGFAFSDASVLKEVPYDKGLEDLFFGEEPGMAARLWTSGWDFFTPTKVMGYHLWTRKHRP</sequence>
<evidence type="ECO:0000313" key="1">
    <source>
        <dbReference type="EMBL" id="CAE8650184.1"/>
    </source>
</evidence>
<dbReference type="PANTHER" id="PTHR34496">
    <property type="entry name" value="GLCNAC TRANSFERASE-RELATED"/>
    <property type="match status" value="1"/>
</dbReference>
<comment type="caution">
    <text evidence="1">The sequence shown here is derived from an EMBL/GenBank/DDBJ whole genome shotgun (WGS) entry which is preliminary data.</text>
</comment>
<dbReference type="InterPro" id="IPR021067">
    <property type="entry name" value="Glycosyltransferase"/>
</dbReference>
<dbReference type="InterPro" id="IPR029044">
    <property type="entry name" value="Nucleotide-diphossugar_trans"/>
</dbReference>
<dbReference type="AlphaFoldDB" id="A0A813IFU1"/>
<dbReference type="Pfam" id="PF11397">
    <property type="entry name" value="GlcNAc"/>
    <property type="match status" value="2"/>
</dbReference>